<evidence type="ECO:0000259" key="1">
    <source>
        <dbReference type="Pfam" id="PF09643"/>
    </source>
</evidence>
<dbReference type="Pfam" id="PF09643">
    <property type="entry name" value="YopX"/>
    <property type="match status" value="1"/>
</dbReference>
<dbReference type="Gene3D" id="2.30.30.290">
    <property type="entry name" value="YopX-like domains"/>
    <property type="match status" value="1"/>
</dbReference>
<sequence length="142" mass="16559">MDREKILFRGKSAEDGEWFTGQLLHFKSPVSKKELNVIVEGCEWDDSNEWFNIGRRAKVVPETVGQYIGLNDRQDKPIFEGDIVELINRDDTFLVKYDVDDAIWFVSNCNDNLTFREDISNYSCIVIGNIYDNPELLPDYLR</sequence>
<dbReference type="InterPro" id="IPR010024">
    <property type="entry name" value="CHP16711"/>
</dbReference>
<dbReference type="InterPro" id="IPR019096">
    <property type="entry name" value="YopX_protein"/>
</dbReference>
<evidence type="ECO:0000313" key="2">
    <source>
        <dbReference type="EMBL" id="DAF48895.1"/>
    </source>
</evidence>
<dbReference type="InterPro" id="IPR023385">
    <property type="entry name" value="YopX-like_C"/>
</dbReference>
<organism evidence="2">
    <name type="scientific">Siphoviridae sp. ctnpt50</name>
    <dbReference type="NCBI Taxonomy" id="2827941"/>
    <lineage>
        <taxon>Viruses</taxon>
        <taxon>Duplodnaviria</taxon>
        <taxon>Heunggongvirae</taxon>
        <taxon>Uroviricota</taxon>
        <taxon>Caudoviricetes</taxon>
    </lineage>
</organism>
<reference evidence="2" key="1">
    <citation type="journal article" date="2021" name="Proc. Natl. Acad. Sci. U.S.A.">
        <title>A Catalog of Tens of Thousands of Viruses from Human Metagenomes Reveals Hidden Associations with Chronic Diseases.</title>
        <authorList>
            <person name="Tisza M.J."/>
            <person name="Buck C.B."/>
        </authorList>
    </citation>
    <scope>NUCLEOTIDE SEQUENCE</scope>
    <source>
        <strain evidence="2">Ctnpt50</strain>
    </source>
</reference>
<dbReference type="NCBIfam" id="TIGR01671">
    <property type="entry name" value="phage_TIGR01671"/>
    <property type="match status" value="1"/>
</dbReference>
<dbReference type="SUPFAM" id="SSF159006">
    <property type="entry name" value="YopX-like"/>
    <property type="match status" value="1"/>
</dbReference>
<dbReference type="EMBL" id="BK032577">
    <property type="protein sequence ID" value="DAF48895.1"/>
    <property type="molecule type" value="Genomic_DNA"/>
</dbReference>
<proteinExistence type="predicted"/>
<feature type="domain" description="YopX protein" evidence="1">
    <location>
        <begin position="8"/>
        <end position="137"/>
    </location>
</feature>
<name>A0A8S5SDX4_9CAUD</name>
<protein>
    <submittedName>
        <fullName evidence="2">YopX protein</fullName>
    </submittedName>
</protein>
<accession>A0A8S5SDX4</accession>